<dbReference type="GeneID" id="113519490"/>
<feature type="binding site" evidence="6">
    <location>
        <position position="7"/>
    </location>
    <ligand>
        <name>Zn(2+)</name>
        <dbReference type="ChEBI" id="CHEBI:29105"/>
    </ligand>
</feature>
<evidence type="ECO:0000259" key="8">
    <source>
        <dbReference type="PROSITE" id="PS51915"/>
    </source>
</evidence>
<feature type="domain" description="C2H2-type" evidence="7">
    <location>
        <begin position="320"/>
        <end position="344"/>
    </location>
</feature>
<feature type="domain" description="C2H2-type" evidence="7">
    <location>
        <begin position="629"/>
        <end position="656"/>
    </location>
</feature>
<dbReference type="GO" id="GO:0008270">
    <property type="term" value="F:zinc ion binding"/>
    <property type="evidence" value="ECO:0007669"/>
    <property type="project" value="UniProtKB-UniRule"/>
</dbReference>
<dbReference type="Pfam" id="PF00096">
    <property type="entry name" value="zf-C2H2"/>
    <property type="match status" value="2"/>
</dbReference>
<feature type="binding site" evidence="6">
    <location>
        <position position="51"/>
    </location>
    <ligand>
        <name>Zn(2+)</name>
        <dbReference type="ChEBI" id="CHEBI:29105"/>
    </ligand>
</feature>
<dbReference type="SMART" id="SM00868">
    <property type="entry name" value="zf-AD"/>
    <property type="match status" value="1"/>
</dbReference>
<name>A0A6J3C4Q6_GALME</name>
<evidence type="ECO:0000256" key="2">
    <source>
        <dbReference type="ARBA" id="ARBA00022737"/>
    </source>
</evidence>
<feature type="binding site" evidence="6">
    <location>
        <position position="48"/>
    </location>
    <ligand>
        <name>Zn(2+)</name>
        <dbReference type="ChEBI" id="CHEBI:29105"/>
    </ligand>
</feature>
<dbReference type="PANTHER" id="PTHR24379">
    <property type="entry name" value="KRAB AND ZINC FINGER DOMAIN-CONTAINING"/>
    <property type="match status" value="1"/>
</dbReference>
<feature type="domain" description="C2H2-type" evidence="7">
    <location>
        <begin position="546"/>
        <end position="573"/>
    </location>
</feature>
<keyword evidence="2" id="KW-0677">Repeat</keyword>
<accession>A0A6J3C4Q6</accession>
<proteinExistence type="predicted"/>
<dbReference type="PROSITE" id="PS50157">
    <property type="entry name" value="ZINC_FINGER_C2H2_2"/>
    <property type="match status" value="10"/>
</dbReference>
<dbReference type="PANTHER" id="PTHR24379:SF127">
    <property type="entry name" value="BLOODY FINGERS-RELATED"/>
    <property type="match status" value="1"/>
</dbReference>
<evidence type="ECO:0000256" key="5">
    <source>
        <dbReference type="PROSITE-ProRule" id="PRU00042"/>
    </source>
</evidence>
<evidence type="ECO:0000256" key="3">
    <source>
        <dbReference type="ARBA" id="ARBA00022771"/>
    </source>
</evidence>
<gene>
    <name evidence="10" type="primary">LOC113519490</name>
</gene>
<evidence type="ECO:0000259" key="7">
    <source>
        <dbReference type="PROSITE" id="PS50157"/>
    </source>
</evidence>
<feature type="domain" description="C2H2-type" evidence="7">
    <location>
        <begin position="290"/>
        <end position="313"/>
    </location>
</feature>
<feature type="domain" description="C2H2-type" evidence="7">
    <location>
        <begin position="686"/>
        <end position="709"/>
    </location>
</feature>
<keyword evidence="3 5" id="KW-0863">Zinc-finger</keyword>
<dbReference type="Pfam" id="PF07776">
    <property type="entry name" value="zf-AD"/>
    <property type="match status" value="1"/>
</dbReference>
<dbReference type="SUPFAM" id="SSF57716">
    <property type="entry name" value="Glucocorticoid receptor-like (DNA-binding domain)"/>
    <property type="match status" value="1"/>
</dbReference>
<evidence type="ECO:0000313" key="9">
    <source>
        <dbReference type="Proteomes" id="UP001652740"/>
    </source>
</evidence>
<keyword evidence="1 6" id="KW-0479">Metal-binding</keyword>
<dbReference type="GO" id="GO:0005634">
    <property type="term" value="C:nucleus"/>
    <property type="evidence" value="ECO:0007669"/>
    <property type="project" value="UniProtKB-SubCell"/>
</dbReference>
<organism evidence="9 10">
    <name type="scientific">Galleria mellonella</name>
    <name type="common">Greater wax moth</name>
    <dbReference type="NCBI Taxonomy" id="7137"/>
    <lineage>
        <taxon>Eukaryota</taxon>
        <taxon>Metazoa</taxon>
        <taxon>Ecdysozoa</taxon>
        <taxon>Arthropoda</taxon>
        <taxon>Hexapoda</taxon>
        <taxon>Insecta</taxon>
        <taxon>Pterygota</taxon>
        <taxon>Neoptera</taxon>
        <taxon>Endopterygota</taxon>
        <taxon>Lepidoptera</taxon>
        <taxon>Glossata</taxon>
        <taxon>Ditrysia</taxon>
        <taxon>Pyraloidea</taxon>
        <taxon>Pyralidae</taxon>
        <taxon>Galleriinae</taxon>
        <taxon>Galleria</taxon>
    </lineage>
</organism>
<dbReference type="InterPro" id="IPR036236">
    <property type="entry name" value="Znf_C2H2_sf"/>
</dbReference>
<dbReference type="SUPFAM" id="SSF57667">
    <property type="entry name" value="beta-beta-alpha zinc fingers"/>
    <property type="match status" value="4"/>
</dbReference>
<feature type="binding site" evidence="6">
    <location>
        <position position="10"/>
    </location>
    <ligand>
        <name>Zn(2+)</name>
        <dbReference type="ChEBI" id="CHEBI:29105"/>
    </ligand>
</feature>
<evidence type="ECO:0000256" key="4">
    <source>
        <dbReference type="ARBA" id="ARBA00022833"/>
    </source>
</evidence>
<protein>
    <submittedName>
        <fullName evidence="10">Zinc finger protein 93-like isoform X1</fullName>
    </submittedName>
</protein>
<dbReference type="PROSITE" id="PS00028">
    <property type="entry name" value="ZINC_FINGER_C2H2_1"/>
    <property type="match status" value="8"/>
</dbReference>
<evidence type="ECO:0000256" key="6">
    <source>
        <dbReference type="PROSITE-ProRule" id="PRU01263"/>
    </source>
</evidence>
<dbReference type="RefSeq" id="XP_031767687.2">
    <property type="nucleotide sequence ID" value="XM_031911827.2"/>
</dbReference>
<dbReference type="InterPro" id="IPR012934">
    <property type="entry name" value="Znf_AD"/>
</dbReference>
<dbReference type="Gene3D" id="3.30.160.60">
    <property type="entry name" value="Classic Zinc Finger"/>
    <property type="match status" value="6"/>
</dbReference>
<dbReference type="KEGG" id="gmw:113519490"/>
<dbReference type="PROSITE" id="PS51915">
    <property type="entry name" value="ZAD"/>
    <property type="match status" value="1"/>
</dbReference>
<evidence type="ECO:0000313" key="10">
    <source>
        <dbReference type="RefSeq" id="XP_031767687.2"/>
    </source>
</evidence>
<keyword evidence="9" id="KW-1185">Reference proteome</keyword>
<reference evidence="10" key="1">
    <citation type="submission" date="2025-08" db="UniProtKB">
        <authorList>
            <consortium name="RefSeq"/>
        </authorList>
    </citation>
    <scope>IDENTIFICATION</scope>
    <source>
        <tissue evidence="10">Whole larvae</tissue>
    </source>
</reference>
<feature type="domain" description="C2H2-type" evidence="7">
    <location>
        <begin position="657"/>
        <end position="685"/>
    </location>
</feature>
<dbReference type="Proteomes" id="UP001652740">
    <property type="component" value="Unplaced"/>
</dbReference>
<feature type="domain" description="C2H2-type" evidence="7">
    <location>
        <begin position="401"/>
        <end position="424"/>
    </location>
</feature>
<dbReference type="AlphaFoldDB" id="A0A6J3C4Q6"/>
<sequence>MSKLLACRGCLATDVKLYDLFENKLWEDFGRFVGVPVLSGDGYPHHLCSTCTALLQKFVAYRCLCRKAQDLLEEAELRGIPITTSYIRKIDRKKHMLNNNVKKELFDNITINIKENVEDAVESKNSYDRVPDLKLDDNEQYCVVAKKENAIDNNSNNDDTEFITVDNRQIPETKFINVNDADHKYAPEDITLSNVKIENREKRKTTIDLTSDDDLKKNNKIKKTKKKTVKRTIVKKPKDVKLNGMKSKKRSTVDITKEFAEQYNFTLTLLTREEQIEEIRVLKETPTSKIQCDDCGMGFNYKNKFFNHYRSKHDPSLGDYVCTICNTRFREKPYLHCHYKTVHSFKFVCKLCNFTTRARPTAAGHAAYHAGKKFTCECGKSFGHSTSYLSHKRLTHTSSLVGCEYCGEAFISEWGLRAHKRRIHGDILETSMFECAKCKAKFRTGDALAKHESLSCEGYNCVNCGETFVAGNLLTYHLVQSHNHRNSSIEYSECATCNAKFHNQAALWRHTADKCGAVVPCLQCGVGFPTDEMMNDHLKTHSTDVFKCEVCKKSFVSAFNFAEHYAKHAVRREHVKVTKRAKNPALRGLQSGGKPTKIAKRIMCEVCGFLCLESAYPTHLKIHTDEKDFTCSVCNKRFRVLIALQCHMRVHTNERPFECDHCKKKFKLRGAVARHIMAVHLGVKPHQCHLCQKYFQTPSCVKMHIKTVHMKLPMPPRTRKRRPKCTE</sequence>
<feature type="domain" description="C2H2-type" evidence="7">
    <location>
        <begin position="374"/>
        <end position="397"/>
    </location>
</feature>
<feature type="domain" description="ZAD" evidence="8">
    <location>
        <begin position="5"/>
        <end position="75"/>
    </location>
</feature>
<evidence type="ECO:0000256" key="1">
    <source>
        <dbReference type="ARBA" id="ARBA00022723"/>
    </source>
</evidence>
<dbReference type="Pfam" id="PF13912">
    <property type="entry name" value="zf-C2H2_6"/>
    <property type="match status" value="2"/>
</dbReference>
<keyword evidence="4 6" id="KW-0862">Zinc</keyword>
<dbReference type="InParanoid" id="A0A6J3C4Q6"/>
<dbReference type="SMART" id="SM00355">
    <property type="entry name" value="ZnF_C2H2"/>
    <property type="match status" value="14"/>
</dbReference>
<feature type="domain" description="C2H2-type" evidence="7">
    <location>
        <begin position="459"/>
        <end position="487"/>
    </location>
</feature>
<feature type="domain" description="C2H2-type" evidence="7">
    <location>
        <begin position="519"/>
        <end position="546"/>
    </location>
</feature>
<dbReference type="InterPro" id="IPR013087">
    <property type="entry name" value="Znf_C2H2_type"/>
</dbReference>